<organism evidence="1 2">
    <name type="scientific">Aeropyrum pernix</name>
    <dbReference type="NCBI Taxonomy" id="56636"/>
    <lineage>
        <taxon>Archaea</taxon>
        <taxon>Thermoproteota</taxon>
        <taxon>Thermoprotei</taxon>
        <taxon>Desulfurococcales</taxon>
        <taxon>Desulfurococcaceae</taxon>
        <taxon>Aeropyrum</taxon>
    </lineage>
</organism>
<dbReference type="Proteomes" id="UP000291213">
    <property type="component" value="Unassembled WGS sequence"/>
</dbReference>
<name>A0A401HA73_AERPX</name>
<accession>A0A401HA73</accession>
<reference evidence="1 2" key="1">
    <citation type="submission" date="2017-02" db="EMBL/GenBank/DDBJ databases">
        <title>isolation and characterization of a novel temperate virus Aeropyrum globular virus 1 infecting hyperthermophilic archaeon Aeropyrum.</title>
        <authorList>
            <person name="Yumiya M."/>
            <person name="Yoshida T."/>
            <person name="Sako Y."/>
        </authorList>
    </citation>
    <scope>NUCLEOTIDE SEQUENCE [LARGE SCALE GENOMIC DNA]</scope>
    <source>
        <strain evidence="1 2">YK1-12-2013</strain>
    </source>
</reference>
<gene>
    <name evidence="1" type="ORF">apy_10480</name>
</gene>
<evidence type="ECO:0000313" key="2">
    <source>
        <dbReference type="Proteomes" id="UP000291213"/>
    </source>
</evidence>
<dbReference type="AlphaFoldDB" id="A0A401HA73"/>
<comment type="caution">
    <text evidence="1">The sequence shown here is derived from an EMBL/GenBank/DDBJ whole genome shotgun (WGS) entry which is preliminary data.</text>
</comment>
<evidence type="ECO:0000313" key="1">
    <source>
        <dbReference type="EMBL" id="GBF09323.1"/>
    </source>
</evidence>
<sequence>MFYRLIVREEWITPHRRVVVVEDGGRRFYSIDFYMEWRGKAPQGLERVAGVGGKEVWRLPLAGGCEALFLATPAGLEVISLRLSTSVDQDPAGGDAMSAVALCEEGFRRWLGSARS</sequence>
<proteinExistence type="predicted"/>
<protein>
    <submittedName>
        <fullName evidence="1">Uncharacterized protein</fullName>
    </submittedName>
</protein>
<dbReference type="EMBL" id="BDMD01000054">
    <property type="protein sequence ID" value="GBF09323.1"/>
    <property type="molecule type" value="Genomic_DNA"/>
</dbReference>